<dbReference type="InterPro" id="IPR050307">
    <property type="entry name" value="Sterol_Desaturase_Related"/>
</dbReference>
<evidence type="ECO:0000256" key="4">
    <source>
        <dbReference type="ARBA" id="ARBA00023136"/>
    </source>
</evidence>
<dbReference type="PATRIC" id="fig|1317121.7.peg.2693"/>
<dbReference type="Pfam" id="PF04116">
    <property type="entry name" value="FA_hydroxylase"/>
    <property type="match status" value="1"/>
</dbReference>
<evidence type="ECO:0000313" key="7">
    <source>
        <dbReference type="EMBL" id="KNG93556.1"/>
    </source>
</evidence>
<dbReference type="AlphaFoldDB" id="A0A0L1JPA6"/>
<dbReference type="GO" id="GO:0016020">
    <property type="term" value="C:membrane"/>
    <property type="evidence" value="ECO:0007669"/>
    <property type="project" value="UniProtKB-SubCell"/>
</dbReference>
<feature type="transmembrane region" description="Helical" evidence="5">
    <location>
        <begin position="32"/>
        <end position="59"/>
    </location>
</feature>
<sequence>MSTRKDWNHTPEDMPIRVSPLWRRPLVLRDVLAWYAGAWLPWTSNVAILLLAILAYTYASPTLAEAATPGLWIGVIWLRNLALAFCVAHGLHLVFHGRGWQGPDHKYDPRPYPRRGRMFTLDDQLKDNMLWTLASGVTLWTLYEALIWWAMANGYAPVTSWSQSPVWFVAVFFLIPIWESFYFYWIHRLLHWGPFYRFHALHHRNTDVGPWSGLSMHPVEHVLYFGTALIHFVVPTHPLHLVTHLMFYALYAITTHTGFEGFWAGGRKRLHLGNFHHQLHHRYFEVNYGTLEVPWDMWFGTFDDGTPEARARLRGRKRQAG</sequence>
<dbReference type="RefSeq" id="WP_050530743.1">
    <property type="nucleotide sequence ID" value="NZ_AQQZ01000004.1"/>
</dbReference>
<feature type="transmembrane region" description="Helical" evidence="5">
    <location>
        <begin position="130"/>
        <end position="151"/>
    </location>
</feature>
<feature type="transmembrane region" description="Helical" evidence="5">
    <location>
        <begin position="71"/>
        <end position="95"/>
    </location>
</feature>
<accession>A0A0L1JPA6</accession>
<dbReference type="EMBL" id="AQQZ01000004">
    <property type="protein sequence ID" value="KNG93556.1"/>
    <property type="molecule type" value="Genomic_DNA"/>
</dbReference>
<organism evidence="7 8">
    <name type="scientific">Pseudaestuariivita atlantica</name>
    <dbReference type="NCBI Taxonomy" id="1317121"/>
    <lineage>
        <taxon>Bacteria</taxon>
        <taxon>Pseudomonadati</taxon>
        <taxon>Pseudomonadota</taxon>
        <taxon>Alphaproteobacteria</taxon>
        <taxon>Rhodobacterales</taxon>
        <taxon>Paracoccaceae</taxon>
        <taxon>Pseudaestuariivita</taxon>
    </lineage>
</organism>
<dbReference type="Proteomes" id="UP000036938">
    <property type="component" value="Unassembled WGS sequence"/>
</dbReference>
<dbReference type="GO" id="GO:0008610">
    <property type="term" value="P:lipid biosynthetic process"/>
    <property type="evidence" value="ECO:0007669"/>
    <property type="project" value="InterPro"/>
</dbReference>
<evidence type="ECO:0000256" key="3">
    <source>
        <dbReference type="ARBA" id="ARBA00022989"/>
    </source>
</evidence>
<comment type="subcellular location">
    <subcellularLocation>
        <location evidence="1">Membrane</location>
    </subcellularLocation>
</comment>
<dbReference type="GO" id="GO:0005506">
    <property type="term" value="F:iron ion binding"/>
    <property type="evidence" value="ECO:0007669"/>
    <property type="project" value="InterPro"/>
</dbReference>
<dbReference type="OrthoDB" id="9770329at2"/>
<name>A0A0L1JPA6_9RHOB</name>
<evidence type="ECO:0000256" key="1">
    <source>
        <dbReference type="ARBA" id="ARBA00004370"/>
    </source>
</evidence>
<keyword evidence="2 5" id="KW-0812">Transmembrane</keyword>
<keyword evidence="4 5" id="KW-0472">Membrane</keyword>
<comment type="caution">
    <text evidence="7">The sequence shown here is derived from an EMBL/GenBank/DDBJ whole genome shotgun (WGS) entry which is preliminary data.</text>
</comment>
<reference evidence="7 8" key="1">
    <citation type="journal article" date="2015" name="Int. J. Syst. Evol. Microbiol.">
        <title>Aestuariivita atlantica sp. nov., isolated from deep sea sediment of the Atlantic Ocean.</title>
        <authorList>
            <person name="Li G."/>
            <person name="Lai Q."/>
            <person name="Du Y."/>
            <person name="Liu X."/>
            <person name="Sun F."/>
            <person name="Shao Z."/>
        </authorList>
    </citation>
    <scope>NUCLEOTIDE SEQUENCE [LARGE SCALE GENOMIC DNA]</scope>
    <source>
        <strain evidence="7 8">22II-S11-z3</strain>
    </source>
</reference>
<proteinExistence type="predicted"/>
<evidence type="ECO:0000313" key="8">
    <source>
        <dbReference type="Proteomes" id="UP000036938"/>
    </source>
</evidence>
<dbReference type="GO" id="GO:0016491">
    <property type="term" value="F:oxidoreductase activity"/>
    <property type="evidence" value="ECO:0007669"/>
    <property type="project" value="InterPro"/>
</dbReference>
<gene>
    <name evidence="7" type="ORF">ATO11_10085</name>
</gene>
<feature type="transmembrane region" description="Helical" evidence="5">
    <location>
        <begin position="166"/>
        <end position="185"/>
    </location>
</feature>
<evidence type="ECO:0000256" key="2">
    <source>
        <dbReference type="ARBA" id="ARBA00022692"/>
    </source>
</evidence>
<keyword evidence="3 5" id="KW-1133">Transmembrane helix</keyword>
<evidence type="ECO:0000259" key="6">
    <source>
        <dbReference type="Pfam" id="PF04116"/>
    </source>
</evidence>
<dbReference type="PANTHER" id="PTHR11863">
    <property type="entry name" value="STEROL DESATURASE"/>
    <property type="match status" value="1"/>
</dbReference>
<feature type="domain" description="Fatty acid hydroxylase" evidence="6">
    <location>
        <begin position="173"/>
        <end position="301"/>
    </location>
</feature>
<dbReference type="InterPro" id="IPR006694">
    <property type="entry name" value="Fatty_acid_hydroxylase"/>
</dbReference>
<protein>
    <submittedName>
        <fullName evidence="7">Desaturase</fullName>
    </submittedName>
</protein>
<keyword evidence="8" id="KW-1185">Reference proteome</keyword>
<evidence type="ECO:0000256" key="5">
    <source>
        <dbReference type="SAM" id="Phobius"/>
    </source>
</evidence>
<dbReference type="STRING" id="1317121.ATO11_10085"/>